<feature type="signal peptide" evidence="1">
    <location>
        <begin position="1"/>
        <end position="19"/>
    </location>
</feature>
<dbReference type="InterPro" id="IPR019197">
    <property type="entry name" value="Biotin-prot_ligase_N"/>
</dbReference>
<reference evidence="3 4" key="1">
    <citation type="submission" date="2023-10" db="EMBL/GenBank/DDBJ databases">
        <title>Comparative genomics analysis reveals potential genetic determinants of host preference in Cryptosporidium xiaoi.</title>
        <authorList>
            <person name="Xiao L."/>
            <person name="Li J."/>
        </authorList>
    </citation>
    <scope>NUCLEOTIDE SEQUENCE [LARGE SCALE GENOMIC DNA]</scope>
    <source>
        <strain evidence="3 4">52996</strain>
    </source>
</reference>
<dbReference type="AlphaFoldDB" id="A0AAV9XVJ4"/>
<organism evidence="3 4">
    <name type="scientific">Cryptosporidium xiaoi</name>
    <dbReference type="NCBI Taxonomy" id="659607"/>
    <lineage>
        <taxon>Eukaryota</taxon>
        <taxon>Sar</taxon>
        <taxon>Alveolata</taxon>
        <taxon>Apicomplexa</taxon>
        <taxon>Conoidasida</taxon>
        <taxon>Coccidia</taxon>
        <taxon>Eucoccidiorida</taxon>
        <taxon>Eimeriorina</taxon>
        <taxon>Cryptosporidiidae</taxon>
        <taxon>Cryptosporidium</taxon>
    </lineage>
</organism>
<feature type="chain" id="PRO_5043653866" description="Biotin-protein ligase N-terminal domain-containing protein" evidence="1">
    <location>
        <begin position="20"/>
        <end position="295"/>
    </location>
</feature>
<name>A0AAV9XVJ4_9CRYT</name>
<keyword evidence="4" id="KW-1185">Reference proteome</keyword>
<evidence type="ECO:0000313" key="4">
    <source>
        <dbReference type="Proteomes" id="UP001311799"/>
    </source>
</evidence>
<dbReference type="Proteomes" id="UP001311799">
    <property type="component" value="Unassembled WGS sequence"/>
</dbReference>
<dbReference type="Pfam" id="PF09825">
    <property type="entry name" value="BPL_N"/>
    <property type="match status" value="1"/>
</dbReference>
<protein>
    <recommendedName>
        <fullName evidence="2">Biotin-protein ligase N-terminal domain-containing protein</fullName>
    </recommendedName>
</protein>
<gene>
    <name evidence="3" type="ORF">RS030_3389</name>
</gene>
<evidence type="ECO:0000256" key="1">
    <source>
        <dbReference type="SAM" id="SignalP"/>
    </source>
</evidence>
<comment type="caution">
    <text evidence="3">The sequence shown here is derived from an EMBL/GenBank/DDBJ whole genome shotgun (WGS) entry which is preliminary data.</text>
</comment>
<proteinExistence type="predicted"/>
<dbReference type="EMBL" id="JAWDEY010000031">
    <property type="protein sequence ID" value="KAK6588697.1"/>
    <property type="molecule type" value="Genomic_DNA"/>
</dbReference>
<sequence>MKFLYLVLSLALLFFVSSAEELAQRQLRRGSPPPADVPKIDKVGLFVEGFTAESVKRTKRVISGGLEGAEIIELLLSDLQSGQFDDIKLFAAPSDPAPDSSHIIEQGMAIIAGLVEKGSLLFSQMSSSSVLCQEFIYNGETKNYSPFIYEGQCIGPLTGTGPFHEDSRAATIKISGRDETEKMLVYGGFYFKEASQKENCIVLATITPNPESEVTIEFDESANPEAVIVACKHGDGAAILSGVYIDQNKLFIGSLLDKIQESEHLRNVHNALSEMTTYAASIYSLLLGLILTANK</sequence>
<accession>A0AAV9XVJ4</accession>
<feature type="domain" description="Biotin-protein ligase N-terminal" evidence="2">
    <location>
        <begin position="168"/>
        <end position="275"/>
    </location>
</feature>
<keyword evidence="1" id="KW-0732">Signal</keyword>
<evidence type="ECO:0000313" key="3">
    <source>
        <dbReference type="EMBL" id="KAK6588697.1"/>
    </source>
</evidence>
<evidence type="ECO:0000259" key="2">
    <source>
        <dbReference type="Pfam" id="PF09825"/>
    </source>
</evidence>